<feature type="coiled-coil region" evidence="4">
    <location>
        <begin position="225"/>
        <end position="252"/>
    </location>
</feature>
<proteinExistence type="inferred from homology"/>
<comment type="caution">
    <text evidence="5">The sequence shown here is derived from an EMBL/GenBank/DDBJ whole genome shotgun (WGS) entry which is preliminary data.</text>
</comment>
<comment type="similarity">
    <text evidence="1">Belongs to the ATG14 family.</text>
</comment>
<dbReference type="PANTHER" id="PTHR15157">
    <property type="entry name" value="UV RADIATION RESISTANCE-ASSOCIATED GENE PROTEIN"/>
    <property type="match status" value="1"/>
</dbReference>
<dbReference type="GO" id="GO:0005768">
    <property type="term" value="C:endosome"/>
    <property type="evidence" value="ECO:0007669"/>
    <property type="project" value="TreeGrafter"/>
</dbReference>
<evidence type="ECO:0000313" key="5">
    <source>
        <dbReference type="EMBL" id="KHJ31156.1"/>
    </source>
</evidence>
<dbReference type="OMA" id="HYRFEYG"/>
<dbReference type="EMBL" id="JNVN01003185">
    <property type="protein sequence ID" value="KHJ31156.1"/>
    <property type="molecule type" value="Genomic_DNA"/>
</dbReference>
<name>A0A0B1P2J9_UNCNE</name>
<accession>A0A0B1P2J9</accession>
<keyword evidence="6" id="KW-1185">Reference proteome</keyword>
<evidence type="ECO:0000256" key="1">
    <source>
        <dbReference type="ARBA" id="ARBA00009574"/>
    </source>
</evidence>
<dbReference type="InterPro" id="IPR018791">
    <property type="entry name" value="UV_resistance/autophagy_Atg14"/>
</dbReference>
<dbReference type="STRING" id="52586.A0A0B1P2J9"/>
<evidence type="ECO:0000313" key="6">
    <source>
        <dbReference type="Proteomes" id="UP000030854"/>
    </source>
</evidence>
<dbReference type="GO" id="GO:0000149">
    <property type="term" value="F:SNARE binding"/>
    <property type="evidence" value="ECO:0007669"/>
    <property type="project" value="TreeGrafter"/>
</dbReference>
<dbReference type="GO" id="GO:0032991">
    <property type="term" value="C:protein-containing complex"/>
    <property type="evidence" value="ECO:0007669"/>
    <property type="project" value="UniProtKB-ARBA"/>
</dbReference>
<dbReference type="GO" id="GO:0035493">
    <property type="term" value="P:SNARE complex assembly"/>
    <property type="evidence" value="ECO:0007669"/>
    <property type="project" value="TreeGrafter"/>
</dbReference>
<dbReference type="AlphaFoldDB" id="A0A0B1P2J9"/>
<gene>
    <name evidence="5" type="ORF">EV44_g2406</name>
</gene>
<organism evidence="5 6">
    <name type="scientific">Uncinula necator</name>
    <name type="common">Grape powdery mildew</name>
    <dbReference type="NCBI Taxonomy" id="52586"/>
    <lineage>
        <taxon>Eukaryota</taxon>
        <taxon>Fungi</taxon>
        <taxon>Dikarya</taxon>
        <taxon>Ascomycota</taxon>
        <taxon>Pezizomycotina</taxon>
        <taxon>Leotiomycetes</taxon>
        <taxon>Erysiphales</taxon>
        <taxon>Erysiphaceae</taxon>
        <taxon>Erysiphe</taxon>
    </lineage>
</organism>
<dbReference type="PANTHER" id="PTHR15157:SF5">
    <property type="entry name" value="UV RADIATION RESISTANCE-ASSOCIATED GENE PROTEIN"/>
    <property type="match status" value="1"/>
</dbReference>
<reference evidence="5 6" key="1">
    <citation type="journal article" date="2014" name="BMC Genomics">
        <title>Adaptive genomic structural variation in the grape powdery mildew pathogen, Erysiphe necator.</title>
        <authorList>
            <person name="Jones L."/>
            <person name="Riaz S."/>
            <person name="Morales-Cruz A."/>
            <person name="Amrine K.C."/>
            <person name="McGuire B."/>
            <person name="Gubler W.D."/>
            <person name="Walker M.A."/>
            <person name="Cantu D."/>
        </authorList>
    </citation>
    <scope>NUCLEOTIDE SEQUENCE [LARGE SCALE GENOMIC DNA]</scope>
    <source>
        <strain evidence="6">c</strain>
    </source>
</reference>
<dbReference type="Pfam" id="PF10186">
    <property type="entry name" value="ATG14"/>
    <property type="match status" value="1"/>
</dbReference>
<evidence type="ECO:0000256" key="2">
    <source>
        <dbReference type="ARBA" id="ARBA00013807"/>
    </source>
</evidence>
<evidence type="ECO:0000256" key="4">
    <source>
        <dbReference type="SAM" id="Coils"/>
    </source>
</evidence>
<dbReference type="Proteomes" id="UP000030854">
    <property type="component" value="Unassembled WGS sequence"/>
</dbReference>
<dbReference type="GO" id="GO:0000323">
    <property type="term" value="C:lytic vacuole"/>
    <property type="evidence" value="ECO:0007669"/>
    <property type="project" value="TreeGrafter"/>
</dbReference>
<evidence type="ECO:0000256" key="3">
    <source>
        <dbReference type="ARBA" id="ARBA00023054"/>
    </source>
</evidence>
<protein>
    <recommendedName>
        <fullName evidence="2">Autophagy-related protein 14</fullName>
    </recommendedName>
</protein>
<keyword evidence="3 4" id="KW-0175">Coiled coil</keyword>
<sequence length="520" mass="59110">MANDPPRPLLLPQNRKIRHLQGIYVRNLTLPPLDDCITNDISLSSGLRSRSLQVHKPPLQRSNSFQDDELRELQRYNTNRVGASSGLRRKTLDQVMASNSADTFVTLHCASQIDPIYISEIIEDSINPTFRQFDLSVFGPKITRMDTFIVKVWVKRKEFKLFIEEEINLKLLNYIGKLENHQCPANCILFDLIDGIYSRDLSINYQKPKPGVSLPTSSYSALLRLSNLDQSIQDALATREELAAQINNLLESRNMAEVLQAEERVTLANRYLNLERKLLKLSLKRRKDLKASIEARKKGIKSGIELQAKAADDIEDAQDKLMNCRKLLTNIICELRGQRRRICEELQTIYPINPVTHKPLLFTICGLQLPNSFFDDSDEETVSAALGYVAHIVNLLQYYLSIPLPYPISPYGSRAIIQDFISILQDKQRTFPLYMKGAVRFRFDYGVFLLNKNIEWLAKRQGLKLIDIRQTLPNLKYLLYICGAGSSEVPVRKAGGIRGLLFGSAVGASGRSKSRNQNKA</sequence>
<dbReference type="HOGENOM" id="CLU_009375_1_0_1"/>